<feature type="domain" description="Response regulatory" evidence="2">
    <location>
        <begin position="10"/>
        <end position="122"/>
    </location>
</feature>
<dbReference type="SMART" id="SM00448">
    <property type="entry name" value="REC"/>
    <property type="match status" value="1"/>
</dbReference>
<dbReference type="SMART" id="SM00850">
    <property type="entry name" value="LytTR"/>
    <property type="match status" value="1"/>
</dbReference>
<keyword evidence="1" id="KW-0597">Phosphoprotein</keyword>
<organism evidence="4 5">
    <name type="scientific">Candidatus Magnetoglobus multicellularis str. Araruama</name>
    <dbReference type="NCBI Taxonomy" id="890399"/>
    <lineage>
        <taxon>Bacteria</taxon>
        <taxon>Pseudomonadati</taxon>
        <taxon>Thermodesulfobacteriota</taxon>
        <taxon>Desulfobacteria</taxon>
        <taxon>Desulfobacterales</taxon>
        <taxon>Desulfobacteraceae</taxon>
        <taxon>Candidatus Magnetoglobus</taxon>
    </lineage>
</organism>
<proteinExistence type="predicted"/>
<evidence type="ECO:0000313" key="5">
    <source>
        <dbReference type="Proteomes" id="UP000189670"/>
    </source>
</evidence>
<dbReference type="InterPro" id="IPR046947">
    <property type="entry name" value="LytR-like"/>
</dbReference>
<dbReference type="PROSITE" id="PS50930">
    <property type="entry name" value="HTH_LYTTR"/>
    <property type="match status" value="1"/>
</dbReference>
<feature type="domain" description="HTH LytTR-type" evidence="3">
    <location>
        <begin position="167"/>
        <end position="259"/>
    </location>
</feature>
<dbReference type="InterPro" id="IPR011006">
    <property type="entry name" value="CheY-like_superfamily"/>
</dbReference>
<comment type="caution">
    <text evidence="4">The sequence shown here is derived from an EMBL/GenBank/DDBJ whole genome shotgun (WGS) entry which is preliminary data.</text>
</comment>
<dbReference type="Gene3D" id="3.40.50.2300">
    <property type="match status" value="1"/>
</dbReference>
<dbReference type="PROSITE" id="PS50110">
    <property type="entry name" value="RESPONSE_REGULATORY"/>
    <property type="match status" value="1"/>
</dbReference>
<dbReference type="Pfam" id="PF04397">
    <property type="entry name" value="LytTR"/>
    <property type="match status" value="1"/>
</dbReference>
<feature type="modified residue" description="4-aspartylphosphate" evidence="1">
    <location>
        <position position="62"/>
    </location>
</feature>
<sequence>MKDAQLSDIKAIIADDEEPGRIHLRTQLFKVWPELIICGEACNGLEAIQMIEEIKPNIAFLDIKMPGLSGIQVAQKSFEDCRIVFVTAYDQYAIEAFDYEAIDYILKPSSYERLQKTVKRLKRQIDYKHEYQPKILETLEKIMMGMNEQNARYLRWVKKQSGDKIDLIPIDRVYYFKSEHKYINVVTKDQEFLIRNSISGLENELDPEIFWKIHRNTIINSNMIESISTSIKGSGVIKLKERPELHTVSRSFAHIFKRL</sequence>
<dbReference type="SUPFAM" id="SSF52172">
    <property type="entry name" value="CheY-like"/>
    <property type="match status" value="1"/>
</dbReference>
<dbReference type="GO" id="GO:0003677">
    <property type="term" value="F:DNA binding"/>
    <property type="evidence" value="ECO:0007669"/>
    <property type="project" value="InterPro"/>
</dbReference>
<evidence type="ECO:0000259" key="3">
    <source>
        <dbReference type="PROSITE" id="PS50930"/>
    </source>
</evidence>
<dbReference type="Gene3D" id="2.40.50.1020">
    <property type="entry name" value="LytTr DNA-binding domain"/>
    <property type="match status" value="1"/>
</dbReference>
<dbReference type="InterPro" id="IPR001789">
    <property type="entry name" value="Sig_transdc_resp-reg_receiver"/>
</dbReference>
<dbReference type="PANTHER" id="PTHR37299:SF1">
    <property type="entry name" value="STAGE 0 SPORULATION PROTEIN A HOMOLOG"/>
    <property type="match status" value="1"/>
</dbReference>
<dbReference type="Pfam" id="PF00072">
    <property type="entry name" value="Response_reg"/>
    <property type="match status" value="1"/>
</dbReference>
<name>A0A1V1P1T6_9BACT</name>
<protein>
    <submittedName>
        <fullName evidence="4">LytTR family two component transcriptional regulator</fullName>
    </submittedName>
</protein>
<evidence type="ECO:0000256" key="1">
    <source>
        <dbReference type="PROSITE-ProRule" id="PRU00169"/>
    </source>
</evidence>
<dbReference type="PANTHER" id="PTHR37299">
    <property type="entry name" value="TRANSCRIPTIONAL REGULATOR-RELATED"/>
    <property type="match status" value="1"/>
</dbReference>
<dbReference type="AlphaFoldDB" id="A0A1V1P1T6"/>
<reference evidence="5" key="1">
    <citation type="submission" date="2012-11" db="EMBL/GenBank/DDBJ databases">
        <authorList>
            <person name="Lucero-Rivera Y.E."/>
            <person name="Tovar-Ramirez D."/>
        </authorList>
    </citation>
    <scope>NUCLEOTIDE SEQUENCE [LARGE SCALE GENOMIC DNA]</scope>
    <source>
        <strain evidence="5">Araruama</strain>
    </source>
</reference>
<dbReference type="EMBL" id="ATBP01000842">
    <property type="protein sequence ID" value="ETR68754.1"/>
    <property type="molecule type" value="Genomic_DNA"/>
</dbReference>
<accession>A0A1V1P1T6</accession>
<gene>
    <name evidence="4" type="ORF">OMM_10198</name>
</gene>
<dbReference type="GO" id="GO:0000156">
    <property type="term" value="F:phosphorelay response regulator activity"/>
    <property type="evidence" value="ECO:0007669"/>
    <property type="project" value="InterPro"/>
</dbReference>
<dbReference type="Proteomes" id="UP000189670">
    <property type="component" value="Unassembled WGS sequence"/>
</dbReference>
<dbReference type="InterPro" id="IPR007492">
    <property type="entry name" value="LytTR_DNA-bd_dom"/>
</dbReference>
<evidence type="ECO:0000259" key="2">
    <source>
        <dbReference type="PROSITE" id="PS50110"/>
    </source>
</evidence>
<evidence type="ECO:0000313" key="4">
    <source>
        <dbReference type="EMBL" id="ETR68754.1"/>
    </source>
</evidence>